<evidence type="ECO:0000256" key="9">
    <source>
        <dbReference type="SAM" id="Coils"/>
    </source>
</evidence>
<dbReference type="GO" id="GO:0000783">
    <property type="term" value="C:nuclear telomere cap complex"/>
    <property type="evidence" value="ECO:0007669"/>
    <property type="project" value="TreeGrafter"/>
</dbReference>
<evidence type="ECO:0000256" key="1">
    <source>
        <dbReference type="ARBA" id="ARBA00004123"/>
    </source>
</evidence>
<comment type="similarity">
    <text evidence="3">Belongs to the telombin family.</text>
</comment>
<dbReference type="PANTHER" id="PTHR14513">
    <property type="entry name" value="PROTECTION OF TELOMERES 1"/>
    <property type="match status" value="1"/>
</dbReference>
<proteinExistence type="inferred from homology"/>
<dbReference type="Gene3D" id="2.40.50.140">
    <property type="entry name" value="Nucleic acid-binding proteins"/>
    <property type="match status" value="2"/>
</dbReference>
<dbReference type="GO" id="GO:0032210">
    <property type="term" value="P:regulation of telomere maintenance via telomerase"/>
    <property type="evidence" value="ECO:0007669"/>
    <property type="project" value="TreeGrafter"/>
</dbReference>
<dbReference type="Pfam" id="PF16686">
    <property type="entry name" value="POT1PC"/>
    <property type="match status" value="1"/>
</dbReference>
<feature type="domain" description="Telomeric single stranded DNA binding POT1/Cdc13" evidence="11">
    <location>
        <begin position="7"/>
        <end position="144"/>
    </location>
</feature>
<feature type="compositionally biased region" description="Basic and acidic residues" evidence="10">
    <location>
        <begin position="650"/>
        <end position="672"/>
    </location>
</feature>
<protein>
    <recommendedName>
        <fullName evidence="4">Protection of telomeres protein 1</fullName>
    </recommendedName>
</protein>
<keyword evidence="8" id="KW-0539">Nucleus</keyword>
<evidence type="ECO:0000256" key="2">
    <source>
        <dbReference type="ARBA" id="ARBA00004574"/>
    </source>
</evidence>
<dbReference type="InterPro" id="IPR028389">
    <property type="entry name" value="POT1"/>
</dbReference>
<reference evidence="12 13" key="1">
    <citation type="submission" date="2019-10" db="EMBL/GenBank/DDBJ databases">
        <authorList>
            <person name="Palmer J.M."/>
        </authorList>
    </citation>
    <scope>NUCLEOTIDE SEQUENCE [LARGE SCALE GENOMIC DNA]</scope>
    <source>
        <strain evidence="12 13">TWF694</strain>
    </source>
</reference>
<name>A0AAV9XLW7_9PEZI</name>
<comment type="subcellular location">
    <subcellularLocation>
        <location evidence="2">Chromosome</location>
        <location evidence="2">Telomere</location>
    </subcellularLocation>
    <subcellularLocation>
        <location evidence="1">Nucleus</location>
    </subcellularLocation>
</comment>
<evidence type="ECO:0000256" key="5">
    <source>
        <dbReference type="ARBA" id="ARBA00022454"/>
    </source>
</evidence>
<keyword evidence="7" id="KW-0238">DNA-binding</keyword>
<dbReference type="InterPro" id="IPR011564">
    <property type="entry name" value="Telomer_end-bd_POT1/Cdc13"/>
</dbReference>
<comment type="caution">
    <text evidence="12">The sequence shown here is derived from an EMBL/GenBank/DDBJ whole genome shotgun (WGS) entry which is preliminary data.</text>
</comment>
<dbReference type="PANTHER" id="PTHR14513:SF0">
    <property type="entry name" value="PROTECTION OF TELOMERES PROTEIN 1"/>
    <property type="match status" value="1"/>
</dbReference>
<feature type="region of interest" description="Disordered" evidence="10">
    <location>
        <begin position="650"/>
        <end position="690"/>
    </location>
</feature>
<dbReference type="Pfam" id="PF02765">
    <property type="entry name" value="POT1"/>
    <property type="match status" value="1"/>
</dbReference>
<dbReference type="AlphaFoldDB" id="A0AAV9XLW7"/>
<dbReference type="GO" id="GO:0098505">
    <property type="term" value="F:G-rich strand telomeric DNA binding"/>
    <property type="evidence" value="ECO:0007669"/>
    <property type="project" value="TreeGrafter"/>
</dbReference>
<dbReference type="EMBL" id="JAVHJO010000002">
    <property type="protein sequence ID" value="KAK6543092.1"/>
    <property type="molecule type" value="Genomic_DNA"/>
</dbReference>
<dbReference type="InterPro" id="IPR012340">
    <property type="entry name" value="NA-bd_OB-fold"/>
</dbReference>
<accession>A0AAV9XLW7</accession>
<dbReference type="SUPFAM" id="SSF50249">
    <property type="entry name" value="Nucleic acid-binding proteins"/>
    <property type="match status" value="2"/>
</dbReference>
<organism evidence="12 13">
    <name type="scientific">Orbilia ellipsospora</name>
    <dbReference type="NCBI Taxonomy" id="2528407"/>
    <lineage>
        <taxon>Eukaryota</taxon>
        <taxon>Fungi</taxon>
        <taxon>Dikarya</taxon>
        <taxon>Ascomycota</taxon>
        <taxon>Pezizomycotina</taxon>
        <taxon>Orbiliomycetes</taxon>
        <taxon>Orbiliales</taxon>
        <taxon>Orbiliaceae</taxon>
        <taxon>Orbilia</taxon>
    </lineage>
</organism>
<evidence type="ECO:0000313" key="12">
    <source>
        <dbReference type="EMBL" id="KAK6543092.1"/>
    </source>
</evidence>
<evidence type="ECO:0000256" key="3">
    <source>
        <dbReference type="ARBA" id="ARBA00008442"/>
    </source>
</evidence>
<evidence type="ECO:0000256" key="4">
    <source>
        <dbReference type="ARBA" id="ARBA00015253"/>
    </source>
</evidence>
<dbReference type="GO" id="GO:0016233">
    <property type="term" value="P:telomere capping"/>
    <property type="evidence" value="ECO:0007669"/>
    <property type="project" value="TreeGrafter"/>
</dbReference>
<dbReference type="Proteomes" id="UP001365542">
    <property type="component" value="Unassembled WGS sequence"/>
</dbReference>
<evidence type="ECO:0000256" key="7">
    <source>
        <dbReference type="ARBA" id="ARBA00023125"/>
    </source>
</evidence>
<gene>
    <name evidence="12" type="ORF">TWF694_007015</name>
</gene>
<feature type="coiled-coil region" evidence="9">
    <location>
        <begin position="359"/>
        <end position="386"/>
    </location>
</feature>
<keyword evidence="13" id="KW-1185">Reference proteome</keyword>
<keyword evidence="5" id="KW-0158">Chromosome</keyword>
<keyword evidence="9" id="KW-0175">Coiled coil</keyword>
<dbReference type="InterPro" id="IPR032042">
    <property type="entry name" value="POT1PC"/>
</dbReference>
<evidence type="ECO:0000256" key="10">
    <source>
        <dbReference type="SAM" id="MobiDB-lite"/>
    </source>
</evidence>
<evidence type="ECO:0000259" key="11">
    <source>
        <dbReference type="SMART" id="SM00976"/>
    </source>
</evidence>
<dbReference type="SMART" id="SM00976">
    <property type="entry name" value="Telo_bind"/>
    <property type="match status" value="1"/>
</dbReference>
<evidence type="ECO:0000256" key="6">
    <source>
        <dbReference type="ARBA" id="ARBA00022895"/>
    </source>
</evidence>
<sequence length="690" mass="80006">MPLPEGYTTIAAAKPQKTSFVSLIGVVVDFQPPAKSNGADYQATVRICDQSASLIENKFTIRLFRPDPDELPSSIDIGDSIVVFRNIKVGSLRDEPIGMSNKARSTWVICKAEAPPPTTNTNRRKSHINRPERPTIRILDNGPHRVADLDQKTTLLSQQEYDACKDLFEFWSARGGVAGSHGISTEEYQQGHGNKPVRNRKAALMKEFNLDHFYDITCYVQHVWSQSDSCYTITVTDFTENSNFFQIEHDPFGELPERDETYSYAYDAGGLKKKEGKDVKVSKKWFDRPFGRYSIKIAIWDRLAHKGRKDIREGSFLSMKNVRIKRGENGNWEGALSDAKNDVVKRDYFEVLRPDDYRLKSLHARRNELEKTLEKKLREKSTKDQQEAKEKADKKIAEELRRRQENNPQVHCGYVSMATTTIDKILNMRDGTDVDFFNRRYRTECRVVDYRPSFIEDFARPVLNDKEACGLALDQNILDSSGNRRPTPKWYWCFELDVVGKDEQSLITIQVDDAAGRYLLQTQPCDLRADHNHLKLAAFRNEIFRLWGNLEEEKRNRRERLEACENKLEMLLQQYHQGHDPKFLEKMYAKLEDERHQIQGAPILFDARVNNKFFFAMVKEYGEWNEEIGRSERKFILENTSVNRDIVMKEREKTKDKDAEMERRKEFGRAFEAENGISTPQGTGDEMVVD</sequence>
<keyword evidence="6" id="KW-0779">Telomere</keyword>
<dbReference type="GO" id="GO:0010521">
    <property type="term" value="F:telomerase inhibitor activity"/>
    <property type="evidence" value="ECO:0007669"/>
    <property type="project" value="TreeGrafter"/>
</dbReference>
<dbReference type="CDD" id="cd04497">
    <property type="entry name" value="hPOT1_OB1_like"/>
    <property type="match status" value="1"/>
</dbReference>
<evidence type="ECO:0000313" key="13">
    <source>
        <dbReference type="Proteomes" id="UP001365542"/>
    </source>
</evidence>
<evidence type="ECO:0000256" key="8">
    <source>
        <dbReference type="ARBA" id="ARBA00023242"/>
    </source>
</evidence>